<comment type="caution">
    <text evidence="1">The sequence shown here is derived from an EMBL/GenBank/DDBJ whole genome shotgun (WGS) entry which is preliminary data.</text>
</comment>
<dbReference type="Proteomes" id="UP001597362">
    <property type="component" value="Unassembled WGS sequence"/>
</dbReference>
<reference evidence="2" key="1">
    <citation type="journal article" date="2019" name="Int. J. Syst. Evol. Microbiol.">
        <title>The Global Catalogue of Microorganisms (GCM) 10K type strain sequencing project: providing services to taxonomists for standard genome sequencing and annotation.</title>
        <authorList>
            <consortium name="The Broad Institute Genomics Platform"/>
            <consortium name="The Broad Institute Genome Sequencing Center for Infectious Disease"/>
            <person name="Wu L."/>
            <person name="Ma J."/>
        </authorList>
    </citation>
    <scope>NUCLEOTIDE SEQUENCE [LARGE SCALE GENOMIC DNA]</scope>
    <source>
        <strain evidence="2">GH52</strain>
    </source>
</reference>
<dbReference type="EMBL" id="JBHUHO010000031">
    <property type="protein sequence ID" value="MFD2116605.1"/>
    <property type="molecule type" value="Genomic_DNA"/>
</dbReference>
<sequence length="560" mass="64345">MNKSEKGSVSMKETAATRMEKIIYFSAERALEQPLLASGLWHHHDIRNNFYDASYIIAAATLPSLTTSWNKEEARRLAEKVLLQLLRLQDRQVGSTTYGHWPLNAHPEPTEAPKNTLPAELMGLLLAYFNKQYRPYLSPELQLELNVTLTTLHKSDFYKVPMVHYNHHEAKYTAAKLIYGTLFQDEALLEEGNQCLTETLQRIKQVGMTEYGCLPWFWHWVQSFTSAYYIVERDDIVQTIKEMLDYLWYERAHYYWQGAWVGPHSRSLPHDLPADGNVLFDYVQFGDIPFPTVVPRIEYAGLLYSAAPAEAMQLLTERQYPHTLQRLVAPKPQASNYDVLHSYVYMTDCYAVGGMWERATEFDNEQMRWAITLPATGDGKANRAYFFHPGVHFAGKDSEDWRHQSDVEQVVYNKGAVLAVYDDCGSEHPYIVGCLPHGTWLHEPLALYGMCGDNYIAVHLQHPYQAEQRANAWRIISEGSNHAVAIEVMSKQEARERNMEDVQQFAAVMRQHALKIAADSLEVVYVTSAGEKLQLAEKLEQATWEATINEQVVDWQSYTY</sequence>
<evidence type="ECO:0000313" key="2">
    <source>
        <dbReference type="Proteomes" id="UP001597362"/>
    </source>
</evidence>
<evidence type="ECO:0000313" key="1">
    <source>
        <dbReference type="EMBL" id="MFD2116605.1"/>
    </source>
</evidence>
<proteinExistence type="predicted"/>
<organism evidence="1 2">
    <name type="scientific">Paenibacillus yanchengensis</name>
    <dbReference type="NCBI Taxonomy" id="2035833"/>
    <lineage>
        <taxon>Bacteria</taxon>
        <taxon>Bacillati</taxon>
        <taxon>Bacillota</taxon>
        <taxon>Bacilli</taxon>
        <taxon>Bacillales</taxon>
        <taxon>Paenibacillaceae</taxon>
        <taxon>Paenibacillus</taxon>
    </lineage>
</organism>
<accession>A0ABW4YLJ3</accession>
<name>A0ABW4YLJ3_9BACL</name>
<protein>
    <submittedName>
        <fullName evidence="1">Uncharacterized protein</fullName>
    </submittedName>
</protein>
<keyword evidence="2" id="KW-1185">Reference proteome</keyword>
<dbReference type="RefSeq" id="WP_377772967.1">
    <property type="nucleotide sequence ID" value="NZ_JBHUHO010000031.1"/>
</dbReference>
<gene>
    <name evidence="1" type="ORF">ACFSJH_12810</name>
</gene>